<reference evidence="1" key="1">
    <citation type="journal article" date="2017" name="Syst. Appl. Microbiol.">
        <title>Soybeans inoculated with root zone soils of Canadian native legumes harbour diverse and novel Bradyrhizobium spp. that possess agricultural potential.</title>
        <authorList>
            <person name="Bromfield E.S.P."/>
            <person name="Cloutier S."/>
            <person name="Tambong J.T."/>
            <person name="Tran Thi T.V."/>
        </authorList>
    </citation>
    <scope>NUCLEOTIDE SEQUENCE</scope>
    <source>
        <strain evidence="1">1S5</strain>
    </source>
</reference>
<sequence length="129" mass="14298">MLRCSGHLFRVVDAPGDVIAGHIKWTGYWAGQKPTIRIERHKTGAVIDHPLEERLPTGEIVKFYEEAEAVLATLVRRGAPMILRKVEEGVSKPYSFSGMQKGCPAHEKGNWPAEGVHPGRLPSQGYDRA</sequence>
<accession>A0A8T5VT53</accession>
<proteinExistence type="predicted"/>
<evidence type="ECO:0000313" key="1">
    <source>
        <dbReference type="EMBL" id="UPT89226.1"/>
    </source>
</evidence>
<name>A0A8T5VT53_9BRAD</name>
<gene>
    <name evidence="1" type="ORF">HAP41_0000009760</name>
</gene>
<organism evidence="1 2">
    <name type="scientific">Bradyrhizobium barranii subsp. apii</name>
    <dbReference type="NCBI Taxonomy" id="2819348"/>
    <lineage>
        <taxon>Bacteria</taxon>
        <taxon>Pseudomonadati</taxon>
        <taxon>Pseudomonadota</taxon>
        <taxon>Alphaproteobacteria</taxon>
        <taxon>Hyphomicrobiales</taxon>
        <taxon>Nitrobacteraceae</taxon>
        <taxon>Bradyrhizobium</taxon>
        <taxon>Bradyrhizobium barranii</taxon>
    </lineage>
</organism>
<dbReference type="RefSeq" id="WP_166103056.1">
    <property type="nucleotide sequence ID" value="NZ_CP096255.1"/>
</dbReference>
<dbReference type="AlphaFoldDB" id="A0A8T5VT53"/>
<dbReference type="Proteomes" id="UP000551709">
    <property type="component" value="Chromosome"/>
</dbReference>
<protein>
    <submittedName>
        <fullName evidence="1">Uncharacterized protein</fullName>
    </submittedName>
</protein>
<evidence type="ECO:0000313" key="2">
    <source>
        <dbReference type="Proteomes" id="UP000551709"/>
    </source>
</evidence>
<dbReference type="EMBL" id="CP096255">
    <property type="protein sequence ID" value="UPT89226.1"/>
    <property type="molecule type" value="Genomic_DNA"/>
</dbReference>
<reference evidence="1" key="2">
    <citation type="submission" date="2022-04" db="EMBL/GenBank/DDBJ databases">
        <authorList>
            <person name="Bromfield E.S.P."/>
            <person name="Cloutier S."/>
        </authorList>
    </citation>
    <scope>NUCLEOTIDE SEQUENCE</scope>
    <source>
        <strain evidence="1">1S5</strain>
    </source>
</reference>